<dbReference type="PANTHER" id="PTHR13002">
    <property type="entry name" value="C3ORF1 PROTEIN-RELATED"/>
    <property type="match status" value="1"/>
</dbReference>
<dbReference type="GO" id="GO:0032981">
    <property type="term" value="P:mitochondrial respiratory chain complex I assembly"/>
    <property type="evidence" value="ECO:0007669"/>
    <property type="project" value="InterPro"/>
</dbReference>
<dbReference type="AlphaFoldDB" id="A0A0D2VMP4"/>
<evidence type="ECO:0000313" key="9">
    <source>
        <dbReference type="Proteomes" id="UP000008743"/>
    </source>
</evidence>
<evidence type="ECO:0000313" key="8">
    <source>
        <dbReference type="EMBL" id="KJE91457.1"/>
    </source>
</evidence>
<evidence type="ECO:0000256" key="1">
    <source>
        <dbReference type="ARBA" id="ARBA00004141"/>
    </source>
</evidence>
<dbReference type="GO" id="GO:0005739">
    <property type="term" value="C:mitochondrion"/>
    <property type="evidence" value="ECO:0007669"/>
    <property type="project" value="TreeGrafter"/>
</dbReference>
<name>A0A0D2VMP4_CAPO3</name>
<reference evidence="9" key="1">
    <citation type="submission" date="2011-02" db="EMBL/GenBank/DDBJ databases">
        <title>The Genome Sequence of Capsaspora owczarzaki ATCC 30864.</title>
        <authorList>
            <person name="Russ C."/>
            <person name="Cuomo C."/>
            <person name="Burger G."/>
            <person name="Gray M.W."/>
            <person name="Holland P.W.H."/>
            <person name="King N."/>
            <person name="Lang F.B.F."/>
            <person name="Roger A.J."/>
            <person name="Ruiz-Trillo I."/>
            <person name="Young S.K."/>
            <person name="Zeng Q."/>
            <person name="Gargeya S."/>
            <person name="Alvarado L."/>
            <person name="Berlin A."/>
            <person name="Chapman S.B."/>
            <person name="Chen Z."/>
            <person name="Freedman E."/>
            <person name="Gellesch M."/>
            <person name="Goldberg J."/>
            <person name="Griggs A."/>
            <person name="Gujja S."/>
            <person name="Heilman E."/>
            <person name="Heiman D."/>
            <person name="Howarth C."/>
            <person name="Mehta T."/>
            <person name="Neiman D."/>
            <person name="Pearson M."/>
            <person name="Roberts A."/>
            <person name="Saif S."/>
            <person name="Shea T."/>
            <person name="Shenoy N."/>
            <person name="Sisk P."/>
            <person name="Stolte C."/>
            <person name="Sykes S."/>
            <person name="White J."/>
            <person name="Yandava C."/>
            <person name="Haas B."/>
            <person name="Nusbaum C."/>
            <person name="Birren B."/>
        </authorList>
    </citation>
    <scope>NUCLEOTIDE SEQUENCE</scope>
    <source>
        <strain evidence="9">ATCC 30864</strain>
    </source>
</reference>
<dbReference type="PANTHER" id="PTHR13002:SF1">
    <property type="entry name" value="COMPLEX I ASSEMBLY FACTOR TIMMDC1, MITOCHONDRIAL"/>
    <property type="match status" value="1"/>
</dbReference>
<comment type="similarity">
    <text evidence="2">Belongs to the Tim17/Tim22/Tim23 family.</text>
</comment>
<dbReference type="PhylomeDB" id="A0A0D2VMP4"/>
<protein>
    <recommendedName>
        <fullName evidence="6">Complex I assembly factor TIMMDC1, mitochondrial</fullName>
    </recommendedName>
    <alternativeName>
        <fullName evidence="7">Translocase of inner mitochondrial membrane domain-containing protein 1</fullName>
    </alternativeName>
</protein>
<gene>
    <name evidence="8" type="ORF">CAOG_002589</name>
</gene>
<evidence type="ECO:0000256" key="3">
    <source>
        <dbReference type="ARBA" id="ARBA00022692"/>
    </source>
</evidence>
<keyword evidence="5" id="KW-0472">Membrane</keyword>
<dbReference type="EMBL" id="KE346362">
    <property type="protein sequence ID" value="KJE91457.1"/>
    <property type="molecule type" value="Genomic_DNA"/>
</dbReference>
<proteinExistence type="inferred from homology"/>
<dbReference type="GO" id="GO:0016020">
    <property type="term" value="C:membrane"/>
    <property type="evidence" value="ECO:0007669"/>
    <property type="project" value="UniProtKB-SubCell"/>
</dbReference>
<organism evidence="8 9">
    <name type="scientific">Capsaspora owczarzaki (strain ATCC 30864)</name>
    <dbReference type="NCBI Taxonomy" id="595528"/>
    <lineage>
        <taxon>Eukaryota</taxon>
        <taxon>Filasterea</taxon>
        <taxon>Capsaspora</taxon>
    </lineage>
</organism>
<evidence type="ECO:0000256" key="2">
    <source>
        <dbReference type="ARBA" id="ARBA00008444"/>
    </source>
</evidence>
<dbReference type="InterPro" id="IPR055299">
    <property type="entry name" value="TIMMDC1"/>
</dbReference>
<dbReference type="Proteomes" id="UP000008743">
    <property type="component" value="Unassembled WGS sequence"/>
</dbReference>
<comment type="subcellular location">
    <subcellularLocation>
        <location evidence="1">Membrane</location>
        <topology evidence="1">Multi-pass membrane protein</topology>
    </subcellularLocation>
</comment>
<keyword evidence="9" id="KW-1185">Reference proteome</keyword>
<keyword evidence="4" id="KW-1133">Transmembrane helix</keyword>
<keyword evidence="3" id="KW-0812">Transmembrane</keyword>
<evidence type="ECO:0000256" key="4">
    <source>
        <dbReference type="ARBA" id="ARBA00022989"/>
    </source>
</evidence>
<evidence type="ECO:0000256" key="7">
    <source>
        <dbReference type="ARBA" id="ARBA00041344"/>
    </source>
</evidence>
<sequence>MASDPSFSALGCDDGSEGGWANVRELFKDFGKSSSEMDATREAPPQLAEWAQMTGSAGLIGFFAGGNRGMIQAREAHIANNANTLYHGQFHAQVNGRIFLFGYWRDFSDFTWILLGFRLKLNLAHRLARYQSQRELNYSTFMGYSSSGMRMAGRLALVTGVMVGTSILIDRYFARTHDIRSAVAAGTLTGAVFSLTRGPAGFARGVALGAGLSSVWGVARAGALWAGHAIDPETYASPQYNQARLDQRDARDLRTKEAGVHVTAAIIDDLDQQIHAMRRDKSP</sequence>
<dbReference type="InParanoid" id="A0A0D2VMP4"/>
<evidence type="ECO:0000256" key="6">
    <source>
        <dbReference type="ARBA" id="ARBA00040778"/>
    </source>
</evidence>
<evidence type="ECO:0000256" key="5">
    <source>
        <dbReference type="ARBA" id="ARBA00023136"/>
    </source>
</evidence>
<accession>A0A0D2VMP4</accession>